<reference evidence="3 4" key="1">
    <citation type="submission" date="2021-03" db="EMBL/GenBank/DDBJ databases">
        <title>Paenibacillus artemisicola MWE-103 whole genome sequence.</title>
        <authorList>
            <person name="Ham Y.J."/>
        </authorList>
    </citation>
    <scope>NUCLEOTIDE SEQUENCE [LARGE SCALE GENOMIC DNA]</scope>
    <source>
        <strain evidence="3 4">MWE-103</strain>
    </source>
</reference>
<evidence type="ECO:0000313" key="4">
    <source>
        <dbReference type="Proteomes" id="UP000670947"/>
    </source>
</evidence>
<proteinExistence type="inferred from homology"/>
<evidence type="ECO:0000259" key="2">
    <source>
        <dbReference type="Pfam" id="PF08327"/>
    </source>
</evidence>
<dbReference type="CDD" id="cd08900">
    <property type="entry name" value="SRPBCC_CalC_Aha1-like_7"/>
    <property type="match status" value="1"/>
</dbReference>
<comment type="caution">
    <text evidence="3">The sequence shown here is derived from an EMBL/GenBank/DDBJ whole genome shotgun (WGS) entry which is preliminary data.</text>
</comment>
<comment type="similarity">
    <text evidence="1">Belongs to the AHA1 family.</text>
</comment>
<sequence length="145" mass="16314">MTKRTTEHVQFVVERVYGAKPERVFAAWSDPAKKAQWFAKADVFEFRVGGRESNRDRLPDGMSVNFEAQYQEIVPNERIVYSYALDLDEARVSVSVVTVELRAEDGGTRLVFTEQGAFLDGRDTPAMREHGTGIMLDALGKLVAE</sequence>
<dbReference type="InterPro" id="IPR013538">
    <property type="entry name" value="ASHA1/2-like_C"/>
</dbReference>
<name>A0ABS3WCU8_9BACL</name>
<dbReference type="RefSeq" id="WP_208848944.1">
    <property type="nucleotide sequence ID" value="NZ_JAGGDJ010000015.1"/>
</dbReference>
<keyword evidence="4" id="KW-1185">Reference proteome</keyword>
<dbReference type="EMBL" id="JAGGDJ010000015">
    <property type="protein sequence ID" value="MBO7746150.1"/>
    <property type="molecule type" value="Genomic_DNA"/>
</dbReference>
<accession>A0ABS3WCU8</accession>
<evidence type="ECO:0000256" key="1">
    <source>
        <dbReference type="ARBA" id="ARBA00006817"/>
    </source>
</evidence>
<evidence type="ECO:0000313" key="3">
    <source>
        <dbReference type="EMBL" id="MBO7746150.1"/>
    </source>
</evidence>
<dbReference type="Gene3D" id="3.30.530.20">
    <property type="match status" value="1"/>
</dbReference>
<dbReference type="Proteomes" id="UP000670947">
    <property type="component" value="Unassembled WGS sequence"/>
</dbReference>
<protein>
    <submittedName>
        <fullName evidence="3">SRPBCC family protein</fullName>
    </submittedName>
</protein>
<gene>
    <name evidence="3" type="ORF">I8J29_18220</name>
</gene>
<feature type="domain" description="Activator of Hsp90 ATPase homologue 1/2-like C-terminal" evidence="2">
    <location>
        <begin position="19"/>
        <end position="143"/>
    </location>
</feature>
<dbReference type="SUPFAM" id="SSF55961">
    <property type="entry name" value="Bet v1-like"/>
    <property type="match status" value="1"/>
</dbReference>
<organism evidence="3 4">
    <name type="scientific">Paenibacillus artemisiicola</name>
    <dbReference type="NCBI Taxonomy" id="1172618"/>
    <lineage>
        <taxon>Bacteria</taxon>
        <taxon>Bacillati</taxon>
        <taxon>Bacillota</taxon>
        <taxon>Bacilli</taxon>
        <taxon>Bacillales</taxon>
        <taxon>Paenibacillaceae</taxon>
        <taxon>Paenibacillus</taxon>
    </lineage>
</organism>
<dbReference type="Pfam" id="PF08327">
    <property type="entry name" value="AHSA1"/>
    <property type="match status" value="1"/>
</dbReference>
<dbReference type="InterPro" id="IPR023393">
    <property type="entry name" value="START-like_dom_sf"/>
</dbReference>